<dbReference type="InterPro" id="IPR043128">
    <property type="entry name" value="Rev_trsase/Diguanyl_cyclase"/>
</dbReference>
<dbReference type="PRINTS" id="PR00866">
    <property type="entry name" value="RNADNAPOLMS"/>
</dbReference>
<protein>
    <recommendedName>
        <fullName evidence="1">RNA-directed DNA polymerase</fullName>
        <ecNumber evidence="1">2.7.7.49</ecNumber>
    </recommendedName>
</protein>
<comment type="caution">
    <text evidence="13">The sequence shown here is derived from an EMBL/GenBank/DDBJ whole genome shotgun (WGS) entry which is preliminary data.</text>
</comment>
<dbReference type="InterPro" id="IPR000477">
    <property type="entry name" value="RT_dom"/>
</dbReference>
<dbReference type="Pfam" id="PF00078">
    <property type="entry name" value="RVT_1"/>
    <property type="match status" value="1"/>
</dbReference>
<evidence type="ECO:0000256" key="8">
    <source>
        <dbReference type="ARBA" id="ARBA00034120"/>
    </source>
</evidence>
<feature type="region of interest" description="Disordered" evidence="10">
    <location>
        <begin position="1"/>
        <end position="26"/>
    </location>
</feature>
<dbReference type="Pfam" id="PF13676">
    <property type="entry name" value="TIR_2"/>
    <property type="match status" value="1"/>
</dbReference>
<gene>
    <name evidence="13" type="ORF">C3430_18235</name>
</gene>
<dbReference type="PROSITE" id="PS50878">
    <property type="entry name" value="RT_POL"/>
    <property type="match status" value="1"/>
</dbReference>
<name>A0A2S4RVE3_CITAM</name>
<sequence length="535" mass="60862">MLSLSSANKEENETIPELPKLEPQPYQAGKNLKWDNKELKNHPITSKIDIDVICKKIENKSIVITSANDVANLLEVPVGQLLFILYNKKDNYRTFEIKKKNGKSRMINAPQGGLSILQEKLKPIIEYFYRPKKPAHGFIKDKSILTNAEKHTKKKYVVNVDLENYFGSVTFARVYGIFKSKPFNFSHPAASILAQLCTKDGKLPQGACTSPILANLASASLDKHLTQLARRKNITYTRYADDITFSFNQQQVREIITLDNENNFELGEAVISVIEKSGFSINTSKFRVQKRNERQKVTGLVVNEKANVERKYLRVTRSLVHKWREDKLTSALLFVNKKGFKAANNEHAISIFRNHIYGRLSFIKMIRGDDFPLYLKLMAEMSHHDPLKTKEGLRAMKETETYDVFICHASEDKTSIAIPIYEELTKLNISTFIDHVEINWGDSLIQKINSALVKSKYVIAILSSNSVDKHWPKKELHSVLAREIAEGEVKLLTLVKEADEAIVAASLPLLSDKLYITYKDNPAEVADKVRALLNK</sequence>
<evidence type="ECO:0000256" key="9">
    <source>
        <dbReference type="ARBA" id="ARBA00048173"/>
    </source>
</evidence>
<dbReference type="InterPro" id="IPR043502">
    <property type="entry name" value="DNA/RNA_pol_sf"/>
</dbReference>
<evidence type="ECO:0000313" key="13">
    <source>
        <dbReference type="EMBL" id="POU64118.1"/>
    </source>
</evidence>
<dbReference type="InterPro" id="IPR000123">
    <property type="entry name" value="Reverse_transcriptase_msDNA"/>
</dbReference>
<dbReference type="OrthoDB" id="7055795at2"/>
<keyword evidence="6" id="KW-0695">RNA-directed DNA polymerase</keyword>
<dbReference type="SMART" id="SM00255">
    <property type="entry name" value="TIR"/>
    <property type="match status" value="1"/>
</dbReference>
<dbReference type="SUPFAM" id="SSF56672">
    <property type="entry name" value="DNA/RNA polymerases"/>
    <property type="match status" value="1"/>
</dbReference>
<dbReference type="InterPro" id="IPR051083">
    <property type="entry name" value="GrpII_Intron_Splice-Mob/Def"/>
</dbReference>
<comment type="catalytic activity">
    <reaction evidence="9">
        <text>DNA(n) + a 2'-deoxyribonucleoside 5'-triphosphate = DNA(n+1) + diphosphate</text>
        <dbReference type="Rhea" id="RHEA:22508"/>
        <dbReference type="Rhea" id="RHEA-COMP:17339"/>
        <dbReference type="Rhea" id="RHEA-COMP:17340"/>
        <dbReference type="ChEBI" id="CHEBI:33019"/>
        <dbReference type="ChEBI" id="CHEBI:61560"/>
        <dbReference type="ChEBI" id="CHEBI:173112"/>
        <dbReference type="EC" id="2.7.7.49"/>
    </reaction>
</comment>
<dbReference type="GO" id="GO:0007165">
    <property type="term" value="P:signal transduction"/>
    <property type="evidence" value="ECO:0007669"/>
    <property type="project" value="InterPro"/>
</dbReference>
<evidence type="ECO:0000313" key="14">
    <source>
        <dbReference type="Proteomes" id="UP000237003"/>
    </source>
</evidence>
<dbReference type="GO" id="GO:0003964">
    <property type="term" value="F:RNA-directed DNA polymerase activity"/>
    <property type="evidence" value="ECO:0007669"/>
    <property type="project" value="UniProtKB-KW"/>
</dbReference>
<keyword evidence="4" id="KW-0479">Metal-binding</keyword>
<feature type="domain" description="Reverse transcriptase" evidence="12">
    <location>
        <begin position="88"/>
        <end position="302"/>
    </location>
</feature>
<organism evidence="13 14">
    <name type="scientific">Citrobacter amalonaticus</name>
    <dbReference type="NCBI Taxonomy" id="35703"/>
    <lineage>
        <taxon>Bacteria</taxon>
        <taxon>Pseudomonadati</taxon>
        <taxon>Pseudomonadota</taxon>
        <taxon>Gammaproteobacteria</taxon>
        <taxon>Enterobacterales</taxon>
        <taxon>Enterobacteriaceae</taxon>
        <taxon>Citrobacter</taxon>
    </lineage>
</organism>
<proteinExistence type="inferred from homology"/>
<evidence type="ECO:0000256" key="4">
    <source>
        <dbReference type="ARBA" id="ARBA00022723"/>
    </source>
</evidence>
<evidence type="ECO:0000256" key="1">
    <source>
        <dbReference type="ARBA" id="ARBA00012493"/>
    </source>
</evidence>
<comment type="similarity">
    <text evidence="8">Belongs to the bacterial reverse transcriptase family.</text>
</comment>
<dbReference type="AlphaFoldDB" id="A0A2S4RVE3"/>
<dbReference type="SUPFAM" id="SSF52200">
    <property type="entry name" value="Toll/Interleukin receptor TIR domain"/>
    <property type="match status" value="1"/>
</dbReference>
<reference evidence="13 14" key="1">
    <citation type="submission" date="2018-01" db="EMBL/GenBank/DDBJ databases">
        <title>Complete genome sequences of 14 Citrobacter spp. isolated from plant in Canada.</title>
        <authorList>
            <person name="Bhandare S.G."/>
            <person name="Colavecchio A."/>
            <person name="Jeukens J."/>
            <person name="Emond-Rheault J.-G."/>
            <person name="Freschi L."/>
            <person name="Hamel J."/>
            <person name="Kukavica-Ibrulj I."/>
            <person name="Levesque R."/>
            <person name="Goodridge L."/>
        </authorList>
    </citation>
    <scope>NUCLEOTIDE SEQUENCE [LARGE SCALE GENOMIC DNA]</scope>
    <source>
        <strain evidence="13 14">S1285</strain>
    </source>
</reference>
<dbReference type="Proteomes" id="UP000237003">
    <property type="component" value="Unassembled WGS sequence"/>
</dbReference>
<keyword evidence="7" id="KW-0051">Antiviral defense</keyword>
<dbReference type="PANTHER" id="PTHR34047">
    <property type="entry name" value="NUCLEAR INTRON MATURASE 1, MITOCHONDRIAL-RELATED"/>
    <property type="match status" value="1"/>
</dbReference>
<dbReference type="Gene3D" id="3.40.50.10140">
    <property type="entry name" value="Toll/interleukin-1 receptor homology (TIR) domain"/>
    <property type="match status" value="1"/>
</dbReference>
<dbReference type="InterPro" id="IPR035897">
    <property type="entry name" value="Toll_tir_struct_dom_sf"/>
</dbReference>
<evidence type="ECO:0000256" key="7">
    <source>
        <dbReference type="ARBA" id="ARBA00023118"/>
    </source>
</evidence>
<dbReference type="CDD" id="cd03487">
    <property type="entry name" value="RT_Bac_retron_II"/>
    <property type="match status" value="1"/>
</dbReference>
<evidence type="ECO:0000256" key="6">
    <source>
        <dbReference type="ARBA" id="ARBA00022918"/>
    </source>
</evidence>
<feature type="domain" description="TIR" evidence="11">
    <location>
        <begin position="400"/>
        <end position="533"/>
    </location>
</feature>
<dbReference type="NCBIfam" id="NF042941">
    <property type="entry name" value="Retron_TIR_antiphage"/>
    <property type="match status" value="1"/>
</dbReference>
<evidence type="ECO:0000256" key="10">
    <source>
        <dbReference type="SAM" id="MobiDB-lite"/>
    </source>
</evidence>
<dbReference type="InterPro" id="IPR049976">
    <property type="entry name" value="Retron_TIR_antiphage"/>
</dbReference>
<dbReference type="EMBL" id="PQLX01000006">
    <property type="protein sequence ID" value="POU64118.1"/>
    <property type="molecule type" value="Genomic_DNA"/>
</dbReference>
<dbReference type="EC" id="2.7.7.49" evidence="1"/>
<evidence type="ECO:0000259" key="12">
    <source>
        <dbReference type="PROSITE" id="PS50878"/>
    </source>
</evidence>
<dbReference type="GO" id="GO:0046872">
    <property type="term" value="F:metal ion binding"/>
    <property type="evidence" value="ECO:0007669"/>
    <property type="project" value="UniProtKB-KW"/>
</dbReference>
<accession>A0A2S4RVE3</accession>
<evidence type="ECO:0000256" key="3">
    <source>
        <dbReference type="ARBA" id="ARBA00022695"/>
    </source>
</evidence>
<keyword evidence="2" id="KW-0808">Transferase</keyword>
<dbReference type="PANTHER" id="PTHR34047:SF7">
    <property type="entry name" value="RNA-DIRECTED DNA POLYMERASE"/>
    <property type="match status" value="1"/>
</dbReference>
<dbReference type="GO" id="GO:0003723">
    <property type="term" value="F:RNA binding"/>
    <property type="evidence" value="ECO:0007669"/>
    <property type="project" value="InterPro"/>
</dbReference>
<keyword evidence="5" id="KW-0460">Magnesium</keyword>
<keyword evidence="3" id="KW-0548">Nucleotidyltransferase</keyword>
<evidence type="ECO:0000256" key="5">
    <source>
        <dbReference type="ARBA" id="ARBA00022842"/>
    </source>
</evidence>
<evidence type="ECO:0000256" key="2">
    <source>
        <dbReference type="ARBA" id="ARBA00022679"/>
    </source>
</evidence>
<dbReference type="InterPro" id="IPR000157">
    <property type="entry name" value="TIR_dom"/>
</dbReference>
<dbReference type="Gene3D" id="3.30.70.270">
    <property type="match status" value="1"/>
</dbReference>
<dbReference type="GO" id="GO:0051607">
    <property type="term" value="P:defense response to virus"/>
    <property type="evidence" value="ECO:0007669"/>
    <property type="project" value="UniProtKB-KW"/>
</dbReference>
<evidence type="ECO:0000259" key="11">
    <source>
        <dbReference type="PROSITE" id="PS50104"/>
    </source>
</evidence>
<dbReference type="PROSITE" id="PS50104">
    <property type="entry name" value="TIR"/>
    <property type="match status" value="1"/>
</dbReference>